<feature type="region of interest" description="Disordered" evidence="5">
    <location>
        <begin position="438"/>
        <end position="531"/>
    </location>
</feature>
<dbReference type="GO" id="GO:0005789">
    <property type="term" value="C:endoplasmic reticulum membrane"/>
    <property type="evidence" value="ECO:0007669"/>
    <property type="project" value="TreeGrafter"/>
</dbReference>
<dbReference type="EMBL" id="NBII01000008">
    <property type="protein sequence ID" value="PAV16489.1"/>
    <property type="molecule type" value="Genomic_DNA"/>
</dbReference>
<accession>A0A286UA99</accession>
<feature type="transmembrane region" description="Helical" evidence="6">
    <location>
        <begin position="45"/>
        <end position="69"/>
    </location>
</feature>
<dbReference type="InterPro" id="IPR012936">
    <property type="entry name" value="Erv_C"/>
</dbReference>
<evidence type="ECO:0000256" key="5">
    <source>
        <dbReference type="SAM" id="MobiDB-lite"/>
    </source>
</evidence>
<evidence type="ECO:0000256" key="2">
    <source>
        <dbReference type="ARBA" id="ARBA00022692"/>
    </source>
</evidence>
<keyword evidence="3 6" id="KW-1133">Transmembrane helix</keyword>
<evidence type="ECO:0000313" key="9">
    <source>
        <dbReference type="EMBL" id="PAV16489.1"/>
    </source>
</evidence>
<keyword evidence="2 6" id="KW-0812">Transmembrane</keyword>
<evidence type="ECO:0000256" key="1">
    <source>
        <dbReference type="ARBA" id="ARBA00004370"/>
    </source>
</evidence>
<dbReference type="GO" id="GO:0000139">
    <property type="term" value="C:Golgi membrane"/>
    <property type="evidence" value="ECO:0007669"/>
    <property type="project" value="TreeGrafter"/>
</dbReference>
<keyword evidence="4 6" id="KW-0472">Membrane</keyword>
<dbReference type="GO" id="GO:0006890">
    <property type="term" value="P:retrograde vesicle-mediated transport, Golgi to endoplasmic reticulum"/>
    <property type="evidence" value="ECO:0007669"/>
    <property type="project" value="TreeGrafter"/>
</dbReference>
<dbReference type="InParanoid" id="A0A286UA99"/>
<keyword evidence="10" id="KW-1185">Reference proteome</keyword>
<dbReference type="Pfam" id="PF13850">
    <property type="entry name" value="ERGIC_N"/>
    <property type="match status" value="1"/>
</dbReference>
<dbReference type="PANTHER" id="PTHR10984:SF81">
    <property type="entry name" value="ER-DERIVED VESICLES PROTEIN ERV41"/>
    <property type="match status" value="1"/>
</dbReference>
<name>A0A286UA99_9AGAM</name>
<feature type="domain" description="Endoplasmic reticulum vesicle transporter N-terminal" evidence="8">
    <location>
        <begin position="23"/>
        <end position="110"/>
    </location>
</feature>
<evidence type="ECO:0000256" key="4">
    <source>
        <dbReference type="ARBA" id="ARBA00023136"/>
    </source>
</evidence>
<organism evidence="9 10">
    <name type="scientific">Pyrrhoderma noxium</name>
    <dbReference type="NCBI Taxonomy" id="2282107"/>
    <lineage>
        <taxon>Eukaryota</taxon>
        <taxon>Fungi</taxon>
        <taxon>Dikarya</taxon>
        <taxon>Basidiomycota</taxon>
        <taxon>Agaricomycotina</taxon>
        <taxon>Agaricomycetes</taxon>
        <taxon>Hymenochaetales</taxon>
        <taxon>Hymenochaetaceae</taxon>
        <taxon>Pyrrhoderma</taxon>
    </lineage>
</organism>
<evidence type="ECO:0000256" key="6">
    <source>
        <dbReference type="SAM" id="Phobius"/>
    </source>
</evidence>
<proteinExistence type="predicted"/>
<comment type="caution">
    <text evidence="9">The sequence shown here is derived from an EMBL/GenBank/DDBJ whole genome shotgun (WGS) entry which is preliminary data.</text>
</comment>
<evidence type="ECO:0000313" key="10">
    <source>
        <dbReference type="Proteomes" id="UP000217199"/>
    </source>
</evidence>
<dbReference type="OrthoDB" id="5541786at2759"/>
<protein>
    <recommendedName>
        <fullName evidence="11">DUF1692-domain-containing protein</fullName>
    </recommendedName>
</protein>
<evidence type="ECO:0000259" key="7">
    <source>
        <dbReference type="Pfam" id="PF07970"/>
    </source>
</evidence>
<feature type="domain" description="Endoplasmic reticulum vesicle transporter C-terminal" evidence="7">
    <location>
        <begin position="171"/>
        <end position="331"/>
    </location>
</feature>
<sequence>MSPSSPTEESILDKLDKVAPASLNQFDAFPKLPSTYKTRSGGRGILTILVAVVSFLLVVNDIAEFIWGWPTYAFGIDKNEKSFMNVNIDLVVNMPCRYLSVDLRDAVGDRLYLSDGFRRDGTLFDITQARSLQAHTSSLDARQAVAQSRSTRGFFDILFRRNKDKFRPTYNYKADGSACRLYGSMEVKKVTANLHITTAGHGYRSIEHVDHSKMNLSHVITDFSFGPYFPDMTQPLKNTFELTYDPFVAYQYYLSVVPTTYISPGTKPLHTNQYSVTHYKRVLEHSEGTPGIFFKFDLEPINMIIHQRTTTFVQFLIRVVGVVGGVWCCAGWAFRISAKAIDVVSGADKQAGIVAAEASGAQTRRKWGGGDLRSRPAAGLRQDSYNNTSSPYASYANSPNPGVYSPTASSVPNSAHPYGRQPYGFGMGSAAVAGSQSFAMQQQQGGLLPPTPNPASAGPYSPLSAGGFPSSPNPAGAGAGLRSTPASPFPFPLPNSPLAGPGFGFGPHSPAGVGQGPPPRKVSGKEDKKKD</sequence>
<dbReference type="Pfam" id="PF07970">
    <property type="entry name" value="COPIIcoated_ERV"/>
    <property type="match status" value="1"/>
</dbReference>
<reference evidence="9 10" key="1">
    <citation type="journal article" date="2017" name="Mol. Ecol.">
        <title>Comparative and population genomic landscape of Phellinus noxius: A hypervariable fungus causing root rot in trees.</title>
        <authorList>
            <person name="Chung C.L."/>
            <person name="Lee T.J."/>
            <person name="Akiba M."/>
            <person name="Lee H.H."/>
            <person name="Kuo T.H."/>
            <person name="Liu D."/>
            <person name="Ke H.M."/>
            <person name="Yokoi T."/>
            <person name="Roa M.B."/>
            <person name="Lu M.J."/>
            <person name="Chang Y.Y."/>
            <person name="Ann P.J."/>
            <person name="Tsai J.N."/>
            <person name="Chen C.Y."/>
            <person name="Tzean S.S."/>
            <person name="Ota Y."/>
            <person name="Hattori T."/>
            <person name="Sahashi N."/>
            <person name="Liou R.F."/>
            <person name="Kikuchi T."/>
            <person name="Tsai I.J."/>
        </authorList>
    </citation>
    <scope>NUCLEOTIDE SEQUENCE [LARGE SCALE GENOMIC DNA]</scope>
    <source>
        <strain evidence="9 10">FFPRI411160</strain>
    </source>
</reference>
<dbReference type="InterPro" id="IPR045888">
    <property type="entry name" value="Erv"/>
</dbReference>
<feature type="region of interest" description="Disordered" evidence="5">
    <location>
        <begin position="364"/>
        <end position="392"/>
    </location>
</feature>
<gene>
    <name evidence="9" type="ORF">PNOK_0810900</name>
</gene>
<dbReference type="STRING" id="2282107.A0A286UA99"/>
<dbReference type="Proteomes" id="UP000217199">
    <property type="component" value="Unassembled WGS sequence"/>
</dbReference>
<dbReference type="InterPro" id="IPR039542">
    <property type="entry name" value="Erv_N"/>
</dbReference>
<evidence type="ECO:0008006" key="11">
    <source>
        <dbReference type="Google" id="ProtNLM"/>
    </source>
</evidence>
<dbReference type="FunCoup" id="A0A286UA99">
    <property type="interactions" value="40"/>
</dbReference>
<dbReference type="GO" id="GO:0006888">
    <property type="term" value="P:endoplasmic reticulum to Golgi vesicle-mediated transport"/>
    <property type="evidence" value="ECO:0007669"/>
    <property type="project" value="TreeGrafter"/>
</dbReference>
<dbReference type="GO" id="GO:0030134">
    <property type="term" value="C:COPII-coated ER to Golgi transport vesicle"/>
    <property type="evidence" value="ECO:0007669"/>
    <property type="project" value="TreeGrafter"/>
</dbReference>
<comment type="subcellular location">
    <subcellularLocation>
        <location evidence="1">Membrane</location>
    </subcellularLocation>
</comment>
<dbReference type="PANTHER" id="PTHR10984">
    <property type="entry name" value="ENDOPLASMIC RETICULUM-GOLGI INTERMEDIATE COMPARTMENT PROTEIN"/>
    <property type="match status" value="1"/>
</dbReference>
<feature type="compositionally biased region" description="Polar residues" evidence="5">
    <location>
        <begin position="383"/>
        <end position="392"/>
    </location>
</feature>
<dbReference type="AlphaFoldDB" id="A0A286UA99"/>
<evidence type="ECO:0000259" key="8">
    <source>
        <dbReference type="Pfam" id="PF13850"/>
    </source>
</evidence>
<evidence type="ECO:0000256" key="3">
    <source>
        <dbReference type="ARBA" id="ARBA00022989"/>
    </source>
</evidence>